<dbReference type="EMBL" id="FMPI01000021">
    <property type="protein sequence ID" value="SCT37061.1"/>
    <property type="molecule type" value="Genomic_DNA"/>
</dbReference>
<evidence type="ECO:0000313" key="4">
    <source>
        <dbReference type="EMBL" id="SCT37061.1"/>
    </source>
</evidence>
<keyword evidence="1 2" id="KW-0238">DNA-binding</keyword>
<dbReference type="Proteomes" id="UP000095412">
    <property type="component" value="Unassembled WGS sequence"/>
</dbReference>
<dbReference type="HAMAP" id="MF_00984">
    <property type="entry name" value="SSB"/>
    <property type="match status" value="1"/>
</dbReference>
<organism evidence="5 7">
    <name type="scientific">Staphylococcus caeli</name>
    <dbReference type="NCBI Taxonomy" id="2201815"/>
    <lineage>
        <taxon>Bacteria</taxon>
        <taxon>Bacillati</taxon>
        <taxon>Bacillota</taxon>
        <taxon>Bacilli</taxon>
        <taxon>Bacillales</taxon>
        <taxon>Staphylococcaceae</taxon>
        <taxon>Staphylococcus</taxon>
    </lineage>
</organism>
<dbReference type="InterPro" id="IPR012340">
    <property type="entry name" value="NA-bd_OB-fold"/>
</dbReference>
<dbReference type="RefSeq" id="WP_069996418.1">
    <property type="nucleotide sequence ID" value="NZ_FMPG01000019.1"/>
</dbReference>
<dbReference type="GO" id="GO:0003697">
    <property type="term" value="F:single-stranded DNA binding"/>
    <property type="evidence" value="ECO:0007669"/>
    <property type="project" value="UniProtKB-UniRule"/>
</dbReference>
<dbReference type="PANTHER" id="PTHR10302">
    <property type="entry name" value="SINGLE-STRANDED DNA-BINDING PROTEIN"/>
    <property type="match status" value="1"/>
</dbReference>
<dbReference type="InterPro" id="IPR011344">
    <property type="entry name" value="ssDNA-bd"/>
</dbReference>
<dbReference type="Proteomes" id="UP000095768">
    <property type="component" value="Unassembled WGS sequence"/>
</dbReference>
<evidence type="ECO:0000256" key="2">
    <source>
        <dbReference type="HAMAP-Rule" id="MF_00984"/>
    </source>
</evidence>
<dbReference type="GO" id="GO:0006260">
    <property type="term" value="P:DNA replication"/>
    <property type="evidence" value="ECO:0007669"/>
    <property type="project" value="InterPro"/>
</dbReference>
<dbReference type="InterPro" id="IPR000424">
    <property type="entry name" value="Primosome_PriB/ssb"/>
</dbReference>
<dbReference type="NCBIfam" id="TIGR00621">
    <property type="entry name" value="ssb"/>
    <property type="match status" value="1"/>
</dbReference>
<keyword evidence="6" id="KW-1185">Reference proteome</keyword>
<comment type="caution">
    <text evidence="2">Lacks conserved residue(s) required for the propagation of feature annotation.</text>
</comment>
<sequence length="142" mass="16430">MINNIVIVGRLTKDPKIFEKEGNKRATFCVAVTRNYKDKDQNPICDYLFCKAFGKMASNIEQYVNQGSLVGITGQMQSRKYEKEGQTHFVSEINIETIKFMSPRNKQENNISFEPFPIEEIPDTHVSFNEINLKENDLYEPV</sequence>
<evidence type="ECO:0000256" key="3">
    <source>
        <dbReference type="RuleBase" id="RU000524"/>
    </source>
</evidence>
<dbReference type="Gene3D" id="2.40.50.140">
    <property type="entry name" value="Nucleic acid-binding proteins"/>
    <property type="match status" value="1"/>
</dbReference>
<dbReference type="GO" id="GO:0009295">
    <property type="term" value="C:nucleoid"/>
    <property type="evidence" value="ECO:0007669"/>
    <property type="project" value="TreeGrafter"/>
</dbReference>
<gene>
    <name evidence="5" type="primary">ssb_2</name>
    <name evidence="5" type="ORF">SAMEA2297795_02574</name>
    <name evidence="4" type="ORF">SAMEA2297796_02279</name>
</gene>
<comment type="subunit">
    <text evidence="2">Homotetramer.</text>
</comment>
<dbReference type="AlphaFoldDB" id="A0A1D4RIL1"/>
<proteinExistence type="inferred from homology"/>
<dbReference type="OrthoDB" id="9809878at2"/>
<evidence type="ECO:0000313" key="7">
    <source>
        <dbReference type="Proteomes" id="UP000095768"/>
    </source>
</evidence>
<dbReference type="PROSITE" id="PS50935">
    <property type="entry name" value="SSB"/>
    <property type="match status" value="1"/>
</dbReference>
<accession>A0A1D4RIL1</accession>
<dbReference type="CDD" id="cd04496">
    <property type="entry name" value="SSB_OBF"/>
    <property type="match status" value="1"/>
</dbReference>
<dbReference type="EMBL" id="FMPG01000019">
    <property type="protein sequence ID" value="SCT47205.1"/>
    <property type="molecule type" value="Genomic_DNA"/>
</dbReference>
<dbReference type="SUPFAM" id="SSF50249">
    <property type="entry name" value="Nucleic acid-binding proteins"/>
    <property type="match status" value="1"/>
</dbReference>
<evidence type="ECO:0000313" key="5">
    <source>
        <dbReference type="EMBL" id="SCT47205.1"/>
    </source>
</evidence>
<dbReference type="PANTHER" id="PTHR10302:SF27">
    <property type="entry name" value="SINGLE-STRANDED DNA-BINDING PROTEIN"/>
    <property type="match status" value="1"/>
</dbReference>
<reference evidence="4 6" key="2">
    <citation type="submission" date="2016-09" db="EMBL/GenBank/DDBJ databases">
        <authorList>
            <consortium name="Pathogen Informatics"/>
            <person name="Sun Q."/>
            <person name="Inoue M."/>
        </authorList>
    </citation>
    <scope>NUCLEOTIDE SEQUENCE [LARGE SCALE GENOMIC DNA]</scope>
    <source>
        <strain evidence="4 6">82C</strain>
    </source>
</reference>
<dbReference type="Pfam" id="PF00436">
    <property type="entry name" value="SSB"/>
    <property type="match status" value="1"/>
</dbReference>
<reference evidence="5 7" key="1">
    <citation type="submission" date="2016-09" db="EMBL/GenBank/DDBJ databases">
        <authorList>
            <consortium name="Pathogen Informatics"/>
        </authorList>
    </citation>
    <scope>NUCLEOTIDE SEQUENCE [LARGE SCALE GENOMIC DNA]</scope>
    <source>
        <strain evidence="5 7">82B</strain>
    </source>
</reference>
<protein>
    <recommendedName>
        <fullName evidence="2 3">Single-stranded DNA-binding protein</fullName>
        <shortName evidence="2">SSB</shortName>
    </recommendedName>
</protein>
<evidence type="ECO:0000256" key="1">
    <source>
        <dbReference type="ARBA" id="ARBA00023125"/>
    </source>
</evidence>
<evidence type="ECO:0000313" key="6">
    <source>
        <dbReference type="Proteomes" id="UP000095412"/>
    </source>
</evidence>
<name>A0A1D4RIL1_9STAP</name>